<dbReference type="InterPro" id="IPR007708">
    <property type="entry name" value="DBR1_C"/>
</dbReference>
<dbReference type="InterPro" id="IPR029052">
    <property type="entry name" value="Metallo-depent_PP-like"/>
</dbReference>
<evidence type="ECO:0000256" key="5">
    <source>
        <dbReference type="ARBA" id="ARBA00006045"/>
    </source>
</evidence>
<evidence type="ECO:0000256" key="10">
    <source>
        <dbReference type="ARBA" id="ARBA00023004"/>
    </source>
</evidence>
<keyword evidence="11" id="KW-0464">Manganese</keyword>
<evidence type="ECO:0000256" key="9">
    <source>
        <dbReference type="ARBA" id="ARBA00022833"/>
    </source>
</evidence>
<proteinExistence type="inferred from homology"/>
<dbReference type="FunFam" id="3.60.21.10:FF:000035">
    <property type="entry name" value="Lariat debranching enzyme"/>
    <property type="match status" value="1"/>
</dbReference>
<keyword evidence="10" id="KW-0408">Iron</keyword>
<dbReference type="SMART" id="SM01124">
    <property type="entry name" value="DBR1"/>
    <property type="match status" value="1"/>
</dbReference>
<evidence type="ECO:0000256" key="4">
    <source>
        <dbReference type="ARBA" id="ARBA00004123"/>
    </source>
</evidence>
<dbReference type="GO" id="GO:0005634">
    <property type="term" value="C:nucleus"/>
    <property type="evidence" value="ECO:0007669"/>
    <property type="project" value="UniProtKB-SubCell"/>
</dbReference>
<keyword evidence="12" id="KW-0539">Nucleus</keyword>
<comment type="cofactor">
    <cofactor evidence="1">
        <name>Mn(2+)</name>
        <dbReference type="ChEBI" id="CHEBI:29035"/>
    </cofactor>
</comment>
<feature type="domain" description="Lariat debranching enzyme C-terminal" evidence="14">
    <location>
        <begin position="269"/>
        <end position="408"/>
    </location>
</feature>
<comment type="cofactor">
    <cofactor evidence="3">
        <name>Fe(2+)</name>
        <dbReference type="ChEBI" id="CHEBI:29033"/>
    </cofactor>
</comment>
<keyword evidence="9" id="KW-0862">Zinc</keyword>
<dbReference type="SUPFAM" id="SSF56300">
    <property type="entry name" value="Metallo-dependent phosphatases"/>
    <property type="match status" value="1"/>
</dbReference>
<evidence type="ECO:0000256" key="8">
    <source>
        <dbReference type="ARBA" id="ARBA00022801"/>
    </source>
</evidence>
<evidence type="ECO:0000256" key="6">
    <source>
        <dbReference type="ARBA" id="ARBA00022664"/>
    </source>
</evidence>
<dbReference type="OrthoDB" id="407609at2759"/>
<dbReference type="Proteomes" id="UP001055712">
    <property type="component" value="Unassembled WGS sequence"/>
</dbReference>
<evidence type="ECO:0000256" key="12">
    <source>
        <dbReference type="ARBA" id="ARBA00023242"/>
    </source>
</evidence>
<evidence type="ECO:0000313" key="16">
    <source>
        <dbReference type="Proteomes" id="UP001055712"/>
    </source>
</evidence>
<comment type="similarity">
    <text evidence="5">Belongs to the lariat debranching enzyme family.</text>
</comment>
<organism evidence="15 16">
    <name type="scientific">Chlorella vulgaris</name>
    <name type="common">Green alga</name>
    <dbReference type="NCBI Taxonomy" id="3077"/>
    <lineage>
        <taxon>Eukaryota</taxon>
        <taxon>Viridiplantae</taxon>
        <taxon>Chlorophyta</taxon>
        <taxon>core chlorophytes</taxon>
        <taxon>Trebouxiophyceae</taxon>
        <taxon>Chlorellales</taxon>
        <taxon>Chlorellaceae</taxon>
        <taxon>Chlorella clade</taxon>
        <taxon>Chlorella</taxon>
    </lineage>
</organism>
<reference evidence="15" key="1">
    <citation type="journal article" date="2019" name="Plant J.">
        <title>Chlorella vulgaris genome assembly and annotation reveals the molecular basis for metabolic acclimation to high light conditions.</title>
        <authorList>
            <person name="Cecchin M."/>
            <person name="Marcolungo L."/>
            <person name="Rossato M."/>
            <person name="Girolomoni L."/>
            <person name="Cosentino E."/>
            <person name="Cuine S."/>
            <person name="Li-Beisson Y."/>
            <person name="Delledonne M."/>
            <person name="Ballottari M."/>
        </authorList>
    </citation>
    <scope>NUCLEOTIDE SEQUENCE</scope>
    <source>
        <strain evidence="15">211/11P</strain>
    </source>
</reference>
<dbReference type="PANTHER" id="PTHR12849">
    <property type="entry name" value="RNA LARIAT DEBRANCHING ENZYME"/>
    <property type="match status" value="1"/>
</dbReference>
<feature type="compositionally biased region" description="Acidic residues" evidence="13">
    <location>
        <begin position="481"/>
        <end position="492"/>
    </location>
</feature>
<evidence type="ECO:0000256" key="13">
    <source>
        <dbReference type="SAM" id="MobiDB-lite"/>
    </source>
</evidence>
<dbReference type="InterPro" id="IPR041816">
    <property type="entry name" value="Dbr1_N"/>
</dbReference>
<comment type="cofactor">
    <cofactor evidence="2">
        <name>Zn(2+)</name>
        <dbReference type="ChEBI" id="CHEBI:29105"/>
    </cofactor>
</comment>
<dbReference type="GO" id="GO:0000398">
    <property type="term" value="P:mRNA splicing, via spliceosome"/>
    <property type="evidence" value="ECO:0007669"/>
    <property type="project" value="TreeGrafter"/>
</dbReference>
<comment type="caution">
    <text evidence="15">The sequence shown here is derived from an EMBL/GenBank/DDBJ whole genome shotgun (WGS) entry which is preliminary data.</text>
</comment>
<feature type="compositionally biased region" description="Low complexity" evidence="13">
    <location>
        <begin position="493"/>
        <end position="528"/>
    </location>
</feature>
<reference evidence="15" key="2">
    <citation type="submission" date="2020-11" db="EMBL/GenBank/DDBJ databases">
        <authorList>
            <person name="Cecchin M."/>
            <person name="Marcolungo L."/>
            <person name="Rossato M."/>
            <person name="Girolomoni L."/>
            <person name="Cosentino E."/>
            <person name="Cuine S."/>
            <person name="Li-Beisson Y."/>
            <person name="Delledonne M."/>
            <person name="Ballottari M."/>
        </authorList>
    </citation>
    <scope>NUCLEOTIDE SEQUENCE</scope>
    <source>
        <strain evidence="15">211/11P</strain>
        <tissue evidence="15">Whole cell</tissue>
    </source>
</reference>
<feature type="region of interest" description="Disordered" evidence="13">
    <location>
        <begin position="481"/>
        <end position="538"/>
    </location>
</feature>
<evidence type="ECO:0000259" key="14">
    <source>
        <dbReference type="SMART" id="SM01124"/>
    </source>
</evidence>
<dbReference type="CDD" id="cd00844">
    <property type="entry name" value="MPP_Dbr1_N"/>
    <property type="match status" value="1"/>
</dbReference>
<dbReference type="Pfam" id="PF00149">
    <property type="entry name" value="Metallophos"/>
    <property type="match status" value="1"/>
</dbReference>
<dbReference type="Pfam" id="PF05011">
    <property type="entry name" value="DBR1"/>
    <property type="match status" value="1"/>
</dbReference>
<keyword evidence="8" id="KW-0378">Hydrolase</keyword>
<feature type="region of interest" description="Disordered" evidence="13">
    <location>
        <begin position="250"/>
        <end position="273"/>
    </location>
</feature>
<evidence type="ECO:0000256" key="1">
    <source>
        <dbReference type="ARBA" id="ARBA00001936"/>
    </source>
</evidence>
<evidence type="ECO:0000313" key="15">
    <source>
        <dbReference type="EMBL" id="KAI3428714.1"/>
    </source>
</evidence>
<name>A0A9D4YVV8_CHLVU</name>
<dbReference type="InterPro" id="IPR004843">
    <property type="entry name" value="Calcineurin-like_PHP"/>
</dbReference>
<sequence length="538" mass="58605">MESTVKRGLRIAVEGCGHGELDKIYETMAVLERKEGKKIDLLICCGDFQAVRNMDDLECMACPAKYRHIATFYKYYSGQVKPPYPTLFVGGNHEAANYLWELYYGGWAAPDIWFMGYAGVVRFGGVRIGGLSGIYKDNHYQMGHFECPPYNTGSMRSAYHVRQLEVHRLLRLRQPLDVFLSHDWPQGIARHGDVERLLQRKSFLRAEIADNSLGSPPAAQVLGALRPAYWFSAHLHTKFAALVVHDTQPQQQQQQQQQQQVAADGPGEQQQQQYPAATRFLSLDKCLPGRSFLQIIDFPEAEGPLEFSYDEEWLAILRSTHSLLSLQRRAAPLPRDAPPPSQEELAEVRRRLQEHNGGSAAVPRNFVATVPAFDPALPQMRSGRMPQRALRNPQTEAFLELLGLHYNLDHSAAALAGGGGAYGGGGSYGGSAGGHGGGGYPGGAGGNPAASGSYGYDCVATPPTGAEAAAAVAAMNVANPEEIELEEDDPDFAEAQQQQAPPVDAALAAVLGQQQQPPPQQRQVPVAANPEEIDLGDE</sequence>
<dbReference type="PANTHER" id="PTHR12849:SF0">
    <property type="entry name" value="LARIAT DEBRANCHING ENZYME"/>
    <property type="match status" value="1"/>
</dbReference>
<evidence type="ECO:0000256" key="7">
    <source>
        <dbReference type="ARBA" id="ARBA00022723"/>
    </source>
</evidence>
<evidence type="ECO:0000256" key="2">
    <source>
        <dbReference type="ARBA" id="ARBA00001947"/>
    </source>
</evidence>
<dbReference type="GO" id="GO:0008419">
    <property type="term" value="F:RNA lariat debranching enzyme activity"/>
    <property type="evidence" value="ECO:0007669"/>
    <property type="project" value="TreeGrafter"/>
</dbReference>
<evidence type="ECO:0000256" key="11">
    <source>
        <dbReference type="ARBA" id="ARBA00023211"/>
    </source>
</evidence>
<dbReference type="GO" id="GO:0046872">
    <property type="term" value="F:metal ion binding"/>
    <property type="evidence" value="ECO:0007669"/>
    <property type="project" value="UniProtKB-KW"/>
</dbReference>
<protein>
    <recommendedName>
        <fullName evidence="14">Lariat debranching enzyme C-terminal domain-containing protein</fullName>
    </recommendedName>
</protein>
<evidence type="ECO:0000256" key="3">
    <source>
        <dbReference type="ARBA" id="ARBA00001954"/>
    </source>
</evidence>
<gene>
    <name evidence="15" type="ORF">D9Q98_007538</name>
</gene>
<keyword evidence="7" id="KW-0479">Metal-binding</keyword>
<keyword evidence="16" id="KW-1185">Reference proteome</keyword>
<dbReference type="AlphaFoldDB" id="A0A9D4YVV8"/>
<dbReference type="EMBL" id="SIDB01000009">
    <property type="protein sequence ID" value="KAI3428714.1"/>
    <property type="molecule type" value="Genomic_DNA"/>
</dbReference>
<comment type="subcellular location">
    <subcellularLocation>
        <location evidence="4">Nucleus</location>
    </subcellularLocation>
</comment>
<feature type="compositionally biased region" description="Low complexity" evidence="13">
    <location>
        <begin position="250"/>
        <end position="260"/>
    </location>
</feature>
<accession>A0A9D4YVV8</accession>
<keyword evidence="6" id="KW-0507">mRNA processing</keyword>